<evidence type="ECO:0000256" key="6">
    <source>
        <dbReference type="ARBA" id="ARBA00023136"/>
    </source>
</evidence>
<reference evidence="10" key="1">
    <citation type="submission" date="2024-05" db="EMBL/GenBank/DDBJ databases">
        <title>The Natural Products Discovery Center: Release of the First 8490 Sequenced Strains for Exploring Actinobacteria Biosynthetic Diversity.</title>
        <authorList>
            <person name="Kalkreuter E."/>
            <person name="Kautsar S.A."/>
            <person name="Yang D."/>
            <person name="Bader C.D."/>
            <person name="Teijaro C.N."/>
            <person name="Fluegel L."/>
            <person name="Davis C.M."/>
            <person name="Simpson J.R."/>
            <person name="Lauterbach L."/>
            <person name="Steele A.D."/>
            <person name="Gui C."/>
            <person name="Meng S."/>
            <person name="Li G."/>
            <person name="Viehrig K."/>
            <person name="Ye F."/>
            <person name="Su P."/>
            <person name="Kiefer A.F."/>
            <person name="Nichols A."/>
            <person name="Cepeda A.J."/>
            <person name="Yan W."/>
            <person name="Fan B."/>
            <person name="Jiang Y."/>
            <person name="Adhikari A."/>
            <person name="Zheng C.-J."/>
            <person name="Schuster L."/>
            <person name="Cowan T.M."/>
            <person name="Smanski M.J."/>
            <person name="Chevrette M.G."/>
            <person name="de Carvalho L.P.S."/>
            <person name="Shen B."/>
        </authorList>
    </citation>
    <scope>NUCLEOTIDE SEQUENCE</scope>
    <source>
        <strain evidence="10">NPDC080035</strain>
    </source>
</reference>
<dbReference type="PANTHER" id="PTHR43867:SF2">
    <property type="entry name" value="CELLULOSE SYNTHASE CATALYTIC SUBUNIT A [UDP-FORMING]"/>
    <property type="match status" value="1"/>
</dbReference>
<evidence type="ECO:0000313" key="10">
    <source>
        <dbReference type="EMBL" id="XBM46983.1"/>
    </source>
</evidence>
<organism evidence="10">
    <name type="scientific">Leifsonia sp. NPDC080035</name>
    <dbReference type="NCBI Taxonomy" id="3143936"/>
    <lineage>
        <taxon>Bacteria</taxon>
        <taxon>Bacillati</taxon>
        <taxon>Actinomycetota</taxon>
        <taxon>Actinomycetes</taxon>
        <taxon>Micrococcales</taxon>
        <taxon>Microbacteriaceae</taxon>
        <taxon>Leifsonia</taxon>
    </lineage>
</organism>
<feature type="compositionally biased region" description="Low complexity" evidence="7">
    <location>
        <begin position="759"/>
        <end position="772"/>
    </location>
</feature>
<feature type="transmembrane region" description="Helical" evidence="8">
    <location>
        <begin position="644"/>
        <end position="666"/>
    </location>
</feature>
<dbReference type="AlphaFoldDB" id="A0AAU7GA76"/>
<evidence type="ECO:0000259" key="9">
    <source>
        <dbReference type="Pfam" id="PF13632"/>
    </source>
</evidence>
<dbReference type="RefSeq" id="WP_348786959.1">
    <property type="nucleotide sequence ID" value="NZ_CP157390.1"/>
</dbReference>
<evidence type="ECO:0000256" key="4">
    <source>
        <dbReference type="ARBA" id="ARBA00022692"/>
    </source>
</evidence>
<feature type="domain" description="Glycosyltransferase 2-like" evidence="9">
    <location>
        <begin position="363"/>
        <end position="585"/>
    </location>
</feature>
<comment type="subcellular location">
    <subcellularLocation>
        <location evidence="1">Membrane</location>
        <topology evidence="1">Multi-pass membrane protein</topology>
    </subcellularLocation>
</comment>
<keyword evidence="6 8" id="KW-0472">Membrane</keyword>
<evidence type="ECO:0000256" key="5">
    <source>
        <dbReference type="ARBA" id="ARBA00022989"/>
    </source>
</evidence>
<keyword evidence="5 8" id="KW-1133">Transmembrane helix</keyword>
<dbReference type="Pfam" id="PF13632">
    <property type="entry name" value="Glyco_trans_2_3"/>
    <property type="match status" value="1"/>
</dbReference>
<sequence>MSSTPSYTPARKRQWGAERRTEPLPTVHPRPSDRKITWSRVAIVATIVFWAIYVVTTIIRQFLVLGTQDFRFTMEAIGYTVVVTFLTFSALMYLVARQGALQRFQKHVRVPRAELDRHFAEHQPSITVLVPSYAEEPEVVRMTLLSAALQEFPSMRVVLLVDDNPNPTDPAVAERLEATRALAADITEQLSEPRFRFTDALLRFELGDDRAFAAEADSLELAEHYRWAAEWLYAQAEAHGLDDHVDVFFADQVLRGLGDDLALTGEAVAAAVAEGAALSTDRVAQLYRRLAWTFDAELAIFERKQWASLSHEANKAMNLNAYIGLMGGVYRAEETPEGPILTPIAAGSRRPGDIEIPDSDFLLTLDADSILLREYCLRLTYFLQQPDNARVAVTQTPYSSFRGAGTRIERLAGATTDIQHILHQGKSYYGATFWVGANAVIRKRALEDIVETEWVGGFEVRRYIQDRTVIEDTESSIDLGTHGWTLVNYPERLSYSATPPDFGSLIVQRRRWANGGLLILPKLWRQVRERKRRGEHVSRIELLLRVNYMASICWASFGLIFLLAYPYDGRLLSPMVLLAALPYFISQASDLRYSGYKATDILRIYGFNLILLPVNLAGVLKSIQQSLTGKKIPFARTPKVKNRTASPLLYVIAPLAIVGFSLFTLWRDLNAQNWGNAAFAAFNATLAIWAIVSYIGIGNTIVDIWLGLTKPLYVDKSRTRAASEPAAVTASIDWRSVLYHGHAGGEVPHVERGDVRIGGAPADVPVGDVPVGDGEKQAA</sequence>
<dbReference type="PANTHER" id="PTHR43867">
    <property type="entry name" value="CELLULOSE SYNTHASE CATALYTIC SUBUNIT A [UDP-FORMING]"/>
    <property type="match status" value="1"/>
</dbReference>
<dbReference type="InterPro" id="IPR001173">
    <property type="entry name" value="Glyco_trans_2-like"/>
</dbReference>
<dbReference type="GO" id="GO:0016758">
    <property type="term" value="F:hexosyltransferase activity"/>
    <property type="evidence" value="ECO:0007669"/>
    <property type="project" value="TreeGrafter"/>
</dbReference>
<dbReference type="GO" id="GO:0005886">
    <property type="term" value="C:plasma membrane"/>
    <property type="evidence" value="ECO:0007669"/>
    <property type="project" value="TreeGrafter"/>
</dbReference>
<feature type="transmembrane region" description="Helical" evidence="8">
    <location>
        <begin position="41"/>
        <end position="64"/>
    </location>
</feature>
<dbReference type="InterPro" id="IPR029044">
    <property type="entry name" value="Nucleotide-diphossugar_trans"/>
</dbReference>
<keyword evidence="4 8" id="KW-0812">Transmembrane</keyword>
<feature type="transmembrane region" description="Helical" evidence="8">
    <location>
        <begin position="76"/>
        <end position="96"/>
    </location>
</feature>
<protein>
    <submittedName>
        <fullName evidence="10">Glycosyltransferase family 2 protein</fullName>
    </submittedName>
</protein>
<evidence type="ECO:0000256" key="3">
    <source>
        <dbReference type="ARBA" id="ARBA00022679"/>
    </source>
</evidence>
<feature type="region of interest" description="Disordered" evidence="7">
    <location>
        <begin position="759"/>
        <end position="779"/>
    </location>
</feature>
<proteinExistence type="predicted"/>
<feature type="transmembrane region" description="Helical" evidence="8">
    <location>
        <begin position="604"/>
        <end position="623"/>
    </location>
</feature>
<dbReference type="InterPro" id="IPR050321">
    <property type="entry name" value="Glycosyltr_2/OpgH_subfam"/>
</dbReference>
<evidence type="ECO:0000256" key="8">
    <source>
        <dbReference type="SAM" id="Phobius"/>
    </source>
</evidence>
<dbReference type="SUPFAM" id="SSF53448">
    <property type="entry name" value="Nucleotide-diphospho-sugar transferases"/>
    <property type="match status" value="2"/>
</dbReference>
<evidence type="ECO:0000256" key="7">
    <source>
        <dbReference type="SAM" id="MobiDB-lite"/>
    </source>
</evidence>
<name>A0AAU7GA76_9MICO</name>
<dbReference type="EMBL" id="CP157390">
    <property type="protein sequence ID" value="XBM46983.1"/>
    <property type="molecule type" value="Genomic_DNA"/>
</dbReference>
<dbReference type="Gene3D" id="3.90.550.10">
    <property type="entry name" value="Spore Coat Polysaccharide Biosynthesis Protein SpsA, Chain A"/>
    <property type="match status" value="2"/>
</dbReference>
<accession>A0AAU7GA76</accession>
<feature type="transmembrane region" description="Helical" evidence="8">
    <location>
        <begin position="542"/>
        <end position="565"/>
    </location>
</feature>
<evidence type="ECO:0000256" key="2">
    <source>
        <dbReference type="ARBA" id="ARBA00022676"/>
    </source>
</evidence>
<feature type="region of interest" description="Disordered" evidence="7">
    <location>
        <begin position="1"/>
        <end position="32"/>
    </location>
</feature>
<keyword evidence="2" id="KW-0328">Glycosyltransferase</keyword>
<gene>
    <name evidence="10" type="ORF">AAME72_12925</name>
</gene>
<keyword evidence="3" id="KW-0808">Transferase</keyword>
<evidence type="ECO:0000256" key="1">
    <source>
        <dbReference type="ARBA" id="ARBA00004141"/>
    </source>
</evidence>
<feature type="transmembrane region" description="Helical" evidence="8">
    <location>
        <begin position="686"/>
        <end position="708"/>
    </location>
</feature>